<accession>A0ABR7DFZ6</accession>
<evidence type="ECO:0000313" key="3">
    <source>
        <dbReference type="Proteomes" id="UP000596929"/>
    </source>
</evidence>
<name>A0ABR7DFZ6_9CLOT</name>
<gene>
    <name evidence="2" type="ORF">H8S20_15800</name>
</gene>
<evidence type="ECO:0000313" key="2">
    <source>
        <dbReference type="EMBL" id="MBC5630326.1"/>
    </source>
</evidence>
<reference evidence="2 3" key="1">
    <citation type="submission" date="2020-08" db="EMBL/GenBank/DDBJ databases">
        <title>Genome public.</title>
        <authorList>
            <person name="Liu C."/>
            <person name="Sun Q."/>
        </authorList>
    </citation>
    <scope>NUCLEOTIDE SEQUENCE [LARGE SCALE GENOMIC DNA]</scope>
    <source>
        <strain evidence="2 3">NSJ-6</strain>
    </source>
</reference>
<proteinExistence type="predicted"/>
<dbReference type="RefSeq" id="WP_186860694.1">
    <property type="nucleotide sequence ID" value="NZ_JACOOO010000037.1"/>
</dbReference>
<dbReference type="Proteomes" id="UP000596929">
    <property type="component" value="Unassembled WGS sequence"/>
</dbReference>
<evidence type="ECO:0000256" key="1">
    <source>
        <dbReference type="SAM" id="Phobius"/>
    </source>
</evidence>
<protein>
    <submittedName>
        <fullName evidence="2">Uncharacterized protein</fullName>
    </submittedName>
</protein>
<keyword evidence="3" id="KW-1185">Reference proteome</keyword>
<comment type="caution">
    <text evidence="2">The sequence shown here is derived from an EMBL/GenBank/DDBJ whole genome shotgun (WGS) entry which is preliminary data.</text>
</comment>
<keyword evidence="1" id="KW-0472">Membrane</keyword>
<dbReference type="EMBL" id="JACOOO010000037">
    <property type="protein sequence ID" value="MBC5630326.1"/>
    <property type="molecule type" value="Genomic_DNA"/>
</dbReference>
<feature type="transmembrane region" description="Helical" evidence="1">
    <location>
        <begin position="190"/>
        <end position="207"/>
    </location>
</feature>
<keyword evidence="1" id="KW-0812">Transmembrane</keyword>
<organism evidence="2 3">
    <name type="scientific">Clostridium hominis</name>
    <dbReference type="NCBI Taxonomy" id="2763036"/>
    <lineage>
        <taxon>Bacteria</taxon>
        <taxon>Bacillati</taxon>
        <taxon>Bacillota</taxon>
        <taxon>Clostridia</taxon>
        <taxon>Eubacteriales</taxon>
        <taxon>Clostridiaceae</taxon>
        <taxon>Clostridium</taxon>
    </lineage>
</organism>
<keyword evidence="1" id="KW-1133">Transmembrane helix</keyword>
<sequence>MNNKVEYVSDEEMKDIENVKVDKNIETKIKNKKVNIIYKELLNKALDEVRKSLESDEYIEEKIIGRDYKADTTRIIVAGTGSAIAHPIFDWSSAMILIKTNKRLLLLETAQYFKYLRHYEVENKVVIYNDKEWIYLTLNTLELKEKIIENTIECKDNIIKKLEENNIDFEISNNEFVCTEKTVVEKQGKLLFIGGLIILTILLYNLFTKGLSLYGY</sequence>